<organism evidence="2 3">
    <name type="scientific">Helicobacter fennelliae</name>
    <dbReference type="NCBI Taxonomy" id="215"/>
    <lineage>
        <taxon>Bacteria</taxon>
        <taxon>Pseudomonadati</taxon>
        <taxon>Campylobacterota</taxon>
        <taxon>Epsilonproteobacteria</taxon>
        <taxon>Campylobacterales</taxon>
        <taxon>Helicobacteraceae</taxon>
        <taxon>Helicobacter</taxon>
    </lineage>
</organism>
<evidence type="ECO:0000313" key="2">
    <source>
        <dbReference type="EMBL" id="SQB98844.1"/>
    </source>
</evidence>
<dbReference type="Proteomes" id="UP000250166">
    <property type="component" value="Unassembled WGS sequence"/>
</dbReference>
<name>A0A2X3BGD7_9HELI</name>
<feature type="region of interest" description="Disordered" evidence="1">
    <location>
        <begin position="273"/>
        <end position="294"/>
    </location>
</feature>
<accession>A0A2X3BGD7</accession>
<feature type="compositionally biased region" description="Basic residues" evidence="1">
    <location>
        <begin position="283"/>
        <end position="294"/>
    </location>
</feature>
<reference evidence="2 3" key="1">
    <citation type="submission" date="2018-06" db="EMBL/GenBank/DDBJ databases">
        <authorList>
            <consortium name="Pathogen Informatics"/>
            <person name="Doyle S."/>
        </authorList>
    </citation>
    <scope>NUCLEOTIDE SEQUENCE [LARGE SCALE GENOMIC DNA]</scope>
    <source>
        <strain evidence="2 3">NCTC13102</strain>
    </source>
</reference>
<gene>
    <name evidence="2" type="ORF">NCTC13102_01311</name>
</gene>
<dbReference type="AlphaFoldDB" id="A0A2X3BGD7"/>
<dbReference type="NCBIfam" id="TIGR02757">
    <property type="entry name" value="TIGR02757 family protein"/>
    <property type="match status" value="1"/>
</dbReference>
<dbReference type="InterPro" id="IPR014127">
    <property type="entry name" value="CHP02757"/>
</dbReference>
<evidence type="ECO:0000313" key="3">
    <source>
        <dbReference type="Proteomes" id="UP000250166"/>
    </source>
</evidence>
<evidence type="ECO:0000256" key="1">
    <source>
        <dbReference type="SAM" id="MobiDB-lite"/>
    </source>
</evidence>
<sequence length="294" mass="34210">MNHNLKAQLDFQYHIHNTKDSITHTNLDPLFVLYQYKNHPNIEYIALICALFAYGNVRSIVKFLQSLDFGLLDSRERILRTSFPYYRFQTQDDVKALFLGLCELKSANALESIITHCAKDKSCKNTKNTKLSAPSMNAKNIENTKIIKIIYACMEAIRQASNHQSMGFDFLVGKPHTSSPLKRWNMFMRWMVRKDNVDLGIWNAYIKTSDLLLPLDTHTFRMCQNLGLLKRKSYDIKAVLEVSKNLRAFDRDDPIKYDFALYRIGQKQNLENLKPPKINIPKQPKKKLTKSTQK</sequence>
<dbReference type="Pfam" id="PF09674">
    <property type="entry name" value="DUF2400"/>
    <property type="match status" value="1"/>
</dbReference>
<feature type="compositionally biased region" description="Low complexity" evidence="1">
    <location>
        <begin position="273"/>
        <end position="282"/>
    </location>
</feature>
<proteinExistence type="predicted"/>
<dbReference type="RefSeq" id="WP_112058718.1">
    <property type="nucleotide sequence ID" value="NZ_UAWL01000006.1"/>
</dbReference>
<protein>
    <submittedName>
        <fullName evidence="2">Protein of uncharacterized function (DUF2400)</fullName>
    </submittedName>
</protein>
<dbReference type="EMBL" id="UAWL01000006">
    <property type="protein sequence ID" value="SQB98844.1"/>
    <property type="molecule type" value="Genomic_DNA"/>
</dbReference>